<evidence type="ECO:0000313" key="2">
    <source>
        <dbReference type="Proteomes" id="UP000829398"/>
    </source>
</evidence>
<protein>
    <submittedName>
        <fullName evidence="1">Uncharacterized protein</fullName>
    </submittedName>
</protein>
<comment type="caution">
    <text evidence="1">The sequence shown here is derived from an EMBL/GenBank/DDBJ whole genome shotgun (WGS) entry which is preliminary data.</text>
</comment>
<organism evidence="1 2">
    <name type="scientific">Citrus sinensis</name>
    <name type="common">Sweet orange</name>
    <name type="synonym">Citrus aurantium var. sinensis</name>
    <dbReference type="NCBI Taxonomy" id="2711"/>
    <lineage>
        <taxon>Eukaryota</taxon>
        <taxon>Viridiplantae</taxon>
        <taxon>Streptophyta</taxon>
        <taxon>Embryophyta</taxon>
        <taxon>Tracheophyta</taxon>
        <taxon>Spermatophyta</taxon>
        <taxon>Magnoliopsida</taxon>
        <taxon>eudicotyledons</taxon>
        <taxon>Gunneridae</taxon>
        <taxon>Pentapetalae</taxon>
        <taxon>rosids</taxon>
        <taxon>malvids</taxon>
        <taxon>Sapindales</taxon>
        <taxon>Rutaceae</taxon>
        <taxon>Aurantioideae</taxon>
        <taxon>Citrus</taxon>
    </lineage>
</organism>
<dbReference type="EMBL" id="CM039176">
    <property type="protein sequence ID" value="KAH9718212.1"/>
    <property type="molecule type" value="Genomic_DNA"/>
</dbReference>
<proteinExistence type="predicted"/>
<evidence type="ECO:0000313" key="1">
    <source>
        <dbReference type="EMBL" id="KAH9718212.1"/>
    </source>
</evidence>
<dbReference type="Proteomes" id="UP000829398">
    <property type="component" value="Chromosome 7"/>
</dbReference>
<gene>
    <name evidence="1" type="ORF">KPL71_022129</name>
</gene>
<name>A0ACB8JK56_CITSI</name>
<keyword evidence="2" id="KW-1185">Reference proteome</keyword>
<reference evidence="2" key="1">
    <citation type="journal article" date="2023" name="Hortic. Res.">
        <title>A chromosome-level phased genome enabling allele-level studies in sweet orange: a case study on citrus Huanglongbing tolerance.</title>
        <authorList>
            <person name="Wu B."/>
            <person name="Yu Q."/>
            <person name="Deng Z."/>
            <person name="Duan Y."/>
            <person name="Luo F."/>
            <person name="Gmitter F. Jr."/>
        </authorList>
    </citation>
    <scope>NUCLEOTIDE SEQUENCE [LARGE SCALE GENOMIC DNA]</scope>
    <source>
        <strain evidence="2">cv. Valencia</strain>
    </source>
</reference>
<accession>A0ACB8JK56</accession>
<sequence length="497" mass="56346">MDTEELIRKCKAISIREGAERKLTLRSGIEEKGGRIMANSMIGKLLLSRSVHTESIRSALVQAWRTTKEVKIESLGNNIFIFKFGLEVDKRKVLAGGPWHFDRALIVLKEPSGIGNMRKQAFTHVAFWIQIHNVPLACMERDNVQKLGGLLGEVLEVETDDEGECIGLYARVRVSIDITKSLQKMVFLELEDEDDEVELPVLYERLPDFCFCCGIIGHQFKECSAYNGQPKEKLPYGVYMRALSKAEKTKLNRGRDRWNRRAEHPFTKSRGADFQGRNQPQQDDSNPSTNELETNQPGSGETEDQATRADKHLMQMTLEPRKQQDTRQKQPSLMTAENSADSTEVYNKGGKELWEDTSNKLAPNLEPKQTLDASLSQESGDLNLEGVIDNGPSSKALRPKRRKWKLQARSARNKGNGKERFIVGKRPACDSIKQSPSHKRTRIQSPQKIHSAKTNSCNLLSSRYTLNWDGTEVEEETNLTHNKFQAAEAEDQPRRQP</sequence>